<protein>
    <submittedName>
        <fullName evidence="3">Short chain dehydrogenase</fullName>
    </submittedName>
</protein>
<dbReference type="InterPro" id="IPR002347">
    <property type="entry name" value="SDR_fam"/>
</dbReference>
<sequence>MKVIVIGATGTLGKAVSNELAARHDIIEVGKTKGQYQVDLTSSESIKALFEKTGKVDAIIATTGKVHFGPLAEMTAEQFKIGLHDKLLGQIDLALIGQHYLNAGGSITLTSGILTEQPIRLGVNATTVNAALEGFVLAAAAEFNNGIRINIVSPTVLQESLKSYGSFFIGFEPVAASRAALAYSRSVDGIQTGQVYRVW</sequence>
<accession>A0A345P6P3</accession>
<dbReference type="NCBIfam" id="NF005754">
    <property type="entry name" value="PRK07578.1"/>
    <property type="match status" value="1"/>
</dbReference>
<dbReference type="InterPro" id="IPR051122">
    <property type="entry name" value="SDR_DHRS6-like"/>
</dbReference>
<dbReference type="OrthoDB" id="9806837at2"/>
<dbReference type="RefSeq" id="WP_114899062.1">
    <property type="nucleotide sequence ID" value="NZ_CP031222.1"/>
</dbReference>
<comment type="similarity">
    <text evidence="1">Belongs to the short-chain dehydrogenases/reductases (SDR) family.</text>
</comment>
<evidence type="ECO:0000256" key="2">
    <source>
        <dbReference type="ARBA" id="ARBA00023002"/>
    </source>
</evidence>
<keyword evidence="4" id="KW-1185">Reference proteome</keyword>
<dbReference type="AlphaFoldDB" id="A0A345P6P3"/>
<organism evidence="3 4">
    <name type="scientific">Aquirhabdus parva</name>
    <dbReference type="NCBI Taxonomy" id="2283318"/>
    <lineage>
        <taxon>Bacteria</taxon>
        <taxon>Pseudomonadati</taxon>
        <taxon>Pseudomonadota</taxon>
        <taxon>Gammaproteobacteria</taxon>
        <taxon>Moraxellales</taxon>
        <taxon>Moraxellaceae</taxon>
        <taxon>Aquirhabdus</taxon>
    </lineage>
</organism>
<dbReference type="GO" id="GO:0016491">
    <property type="term" value="F:oxidoreductase activity"/>
    <property type="evidence" value="ECO:0007669"/>
    <property type="project" value="UniProtKB-KW"/>
</dbReference>
<dbReference type="Gene3D" id="3.40.50.720">
    <property type="entry name" value="NAD(P)-binding Rossmann-like Domain"/>
    <property type="match status" value="1"/>
</dbReference>
<dbReference type="PRINTS" id="PR00081">
    <property type="entry name" value="GDHRDH"/>
</dbReference>
<dbReference type="Pfam" id="PF13561">
    <property type="entry name" value="adh_short_C2"/>
    <property type="match status" value="1"/>
</dbReference>
<dbReference type="SUPFAM" id="SSF51735">
    <property type="entry name" value="NAD(P)-binding Rossmann-fold domains"/>
    <property type="match status" value="1"/>
</dbReference>
<evidence type="ECO:0000313" key="4">
    <source>
        <dbReference type="Proteomes" id="UP000253940"/>
    </source>
</evidence>
<dbReference type="PANTHER" id="PTHR43477:SF1">
    <property type="entry name" value="DIHYDROANTICAPSIN 7-DEHYDROGENASE"/>
    <property type="match status" value="1"/>
</dbReference>
<reference evidence="3 4" key="1">
    <citation type="submission" date="2018-07" db="EMBL/GenBank/DDBJ databases">
        <title>Genome sequencing of Moraxellaceae gen. HYN0046.</title>
        <authorList>
            <person name="Kim M."/>
            <person name="Yi H."/>
        </authorList>
    </citation>
    <scope>NUCLEOTIDE SEQUENCE [LARGE SCALE GENOMIC DNA]</scope>
    <source>
        <strain evidence="3 4">HYN0046</strain>
    </source>
</reference>
<dbReference type="KEGG" id="mbah:HYN46_08945"/>
<dbReference type="PANTHER" id="PTHR43477">
    <property type="entry name" value="DIHYDROANTICAPSIN 7-DEHYDROGENASE"/>
    <property type="match status" value="1"/>
</dbReference>
<dbReference type="InterPro" id="IPR036291">
    <property type="entry name" value="NAD(P)-bd_dom_sf"/>
</dbReference>
<dbReference type="EMBL" id="CP031222">
    <property type="protein sequence ID" value="AXI02952.1"/>
    <property type="molecule type" value="Genomic_DNA"/>
</dbReference>
<gene>
    <name evidence="3" type="ORF">HYN46_08945</name>
</gene>
<evidence type="ECO:0000256" key="1">
    <source>
        <dbReference type="ARBA" id="ARBA00006484"/>
    </source>
</evidence>
<proteinExistence type="inferred from homology"/>
<dbReference type="CDD" id="cd11731">
    <property type="entry name" value="Lin1944_like_SDR_c"/>
    <property type="match status" value="1"/>
</dbReference>
<keyword evidence="2" id="KW-0560">Oxidoreductase</keyword>
<evidence type="ECO:0000313" key="3">
    <source>
        <dbReference type="EMBL" id="AXI02952.1"/>
    </source>
</evidence>
<name>A0A345P6P3_9GAMM</name>
<dbReference type="Proteomes" id="UP000253940">
    <property type="component" value="Chromosome"/>
</dbReference>